<feature type="compositionally biased region" description="Basic residues" evidence="1">
    <location>
        <begin position="102"/>
        <end position="128"/>
    </location>
</feature>
<organism evidence="3 6">
    <name type="scientific">Candidatus Segetimicrobium genomatis</name>
    <dbReference type="NCBI Taxonomy" id="2569760"/>
    <lineage>
        <taxon>Bacteria</taxon>
        <taxon>Bacillati</taxon>
        <taxon>Candidatus Sysuimicrobiota</taxon>
        <taxon>Candidatus Sysuimicrobiia</taxon>
        <taxon>Candidatus Sysuimicrobiales</taxon>
        <taxon>Candidatus Segetimicrobiaceae</taxon>
        <taxon>Candidatus Segetimicrobium</taxon>
    </lineage>
</organism>
<dbReference type="SUPFAM" id="SSF54593">
    <property type="entry name" value="Glyoxalase/Bleomycin resistance protein/Dihydroxybiphenyl dioxygenase"/>
    <property type="match status" value="1"/>
</dbReference>
<dbReference type="Pfam" id="PF00903">
    <property type="entry name" value="Glyoxalase"/>
    <property type="match status" value="1"/>
</dbReference>
<reference evidence="5 6" key="1">
    <citation type="journal article" date="2019" name="Nat. Microbiol.">
        <title>Mediterranean grassland soil C-N compound turnover is dependent on rainfall and depth, and is mediated by genomically divergent microorganisms.</title>
        <authorList>
            <person name="Diamond S."/>
            <person name="Andeer P.F."/>
            <person name="Li Z."/>
            <person name="Crits-Christoph A."/>
            <person name="Burstein D."/>
            <person name="Anantharaman K."/>
            <person name="Lane K.R."/>
            <person name="Thomas B.C."/>
            <person name="Pan C."/>
            <person name="Northen T.R."/>
            <person name="Banfield J.F."/>
        </authorList>
    </citation>
    <scope>NUCLEOTIDE SEQUENCE [LARGE SCALE GENOMIC DNA]</scope>
    <source>
        <strain evidence="4">NP_1</strain>
        <strain evidence="3">NP_2</strain>
    </source>
</reference>
<evidence type="ECO:0000256" key="1">
    <source>
        <dbReference type="SAM" id="MobiDB-lite"/>
    </source>
</evidence>
<dbReference type="InterPro" id="IPR004360">
    <property type="entry name" value="Glyas_Fos-R_dOase_dom"/>
</dbReference>
<feature type="domain" description="VOC" evidence="2">
    <location>
        <begin position="1"/>
        <end position="100"/>
    </location>
</feature>
<dbReference type="InterPro" id="IPR029068">
    <property type="entry name" value="Glyas_Bleomycin-R_OHBP_Dase"/>
</dbReference>
<keyword evidence="3" id="KW-0560">Oxidoreductase</keyword>
<dbReference type="Proteomes" id="UP000315217">
    <property type="component" value="Unassembled WGS sequence"/>
</dbReference>
<evidence type="ECO:0000313" key="4">
    <source>
        <dbReference type="EMBL" id="TMJ12614.1"/>
    </source>
</evidence>
<dbReference type="EMBL" id="VBAJ01000147">
    <property type="protein sequence ID" value="TMJ07848.1"/>
    <property type="molecule type" value="Genomic_DNA"/>
</dbReference>
<dbReference type="EMBL" id="VBAI01000018">
    <property type="protein sequence ID" value="TMJ12614.1"/>
    <property type="molecule type" value="Genomic_DNA"/>
</dbReference>
<evidence type="ECO:0000313" key="5">
    <source>
        <dbReference type="Proteomes" id="UP000315217"/>
    </source>
</evidence>
<dbReference type="InterPro" id="IPR037523">
    <property type="entry name" value="VOC_core"/>
</dbReference>
<proteinExistence type="predicted"/>
<dbReference type="AlphaFoldDB" id="A0A537LIK0"/>
<keyword evidence="3" id="KW-0223">Dioxygenase</keyword>
<dbReference type="GO" id="GO:0051213">
    <property type="term" value="F:dioxygenase activity"/>
    <property type="evidence" value="ECO:0007669"/>
    <property type="project" value="UniProtKB-KW"/>
</dbReference>
<dbReference type="PROSITE" id="PS51819">
    <property type="entry name" value="VOC"/>
    <property type="match status" value="1"/>
</dbReference>
<comment type="caution">
    <text evidence="3">The sequence shown here is derived from an EMBL/GenBank/DDBJ whole genome shotgun (WGS) entry which is preliminary data.</text>
</comment>
<sequence length="128" mass="14451">MFFTPAADQMRAFIRDKLGFPFTDTGGGWLVFDAPEAEIGCHESQTTFHRLSFYCDDLAGTVAELKQRGVEFTSPVQREDWGSVTRFRVPGGDEVELYQPTHTKHRAHPVARAPKRKRAGAARSGRRR</sequence>
<evidence type="ECO:0000313" key="3">
    <source>
        <dbReference type="EMBL" id="TMJ07848.1"/>
    </source>
</evidence>
<evidence type="ECO:0000259" key="2">
    <source>
        <dbReference type="PROSITE" id="PS51819"/>
    </source>
</evidence>
<accession>A0A537LIK0</accession>
<feature type="region of interest" description="Disordered" evidence="1">
    <location>
        <begin position="99"/>
        <end position="128"/>
    </location>
</feature>
<gene>
    <name evidence="4" type="ORF">E6G98_02520</name>
    <name evidence="3" type="ORF">E6G99_05580</name>
</gene>
<dbReference type="Proteomes" id="UP000318661">
    <property type="component" value="Unassembled WGS sequence"/>
</dbReference>
<dbReference type="Gene3D" id="3.10.180.10">
    <property type="entry name" value="2,3-Dihydroxybiphenyl 1,2-Dioxygenase, domain 1"/>
    <property type="match status" value="1"/>
</dbReference>
<evidence type="ECO:0000313" key="6">
    <source>
        <dbReference type="Proteomes" id="UP000318661"/>
    </source>
</evidence>
<name>A0A537LIK0_9BACT</name>
<protein>
    <submittedName>
        <fullName evidence="3">Extradiol dioxygenase</fullName>
    </submittedName>
</protein>